<dbReference type="PANTHER" id="PTHR30620">
    <property type="entry name" value="PERIPLASMIC BETA-GLUCOSIDASE-RELATED"/>
    <property type="match status" value="1"/>
</dbReference>
<dbReference type="GO" id="GO:0008422">
    <property type="term" value="F:beta-glucosidase activity"/>
    <property type="evidence" value="ECO:0007669"/>
    <property type="project" value="UniProtKB-EC"/>
</dbReference>
<dbReference type="InterPro" id="IPR041443">
    <property type="entry name" value="Exop_C"/>
</dbReference>
<evidence type="ECO:0000313" key="6">
    <source>
        <dbReference type="EMBL" id="KGI79211.1"/>
    </source>
</evidence>
<dbReference type="Gene3D" id="3.20.20.300">
    <property type="entry name" value="Glycoside hydrolase, family 3, N-terminal domain"/>
    <property type="match status" value="1"/>
</dbReference>
<accession>A0A099CZT1</accession>
<protein>
    <submittedName>
        <fullName evidence="6">1,4-beta-D-glucan glucohydrolase</fullName>
    </submittedName>
    <submittedName>
        <fullName evidence="7">Beta-glucosidase</fullName>
        <ecNumber evidence="7">3.2.1.21</ecNumber>
    </submittedName>
</protein>
<dbReference type="PANTHER" id="PTHR30620:SF77">
    <property type="entry name" value="LYSOSOMAL BETA GLUCOSIDASE-LIKE"/>
    <property type="match status" value="1"/>
</dbReference>
<dbReference type="Pfam" id="PF01915">
    <property type="entry name" value="Glyco_hydro_3_C"/>
    <property type="match status" value="1"/>
</dbReference>
<dbReference type="InterPro" id="IPR001764">
    <property type="entry name" value="Glyco_hydro_3_N"/>
</dbReference>
<dbReference type="EC" id="3.2.1.21" evidence="7"/>
<sequence>MRSSSACFRASVRLAFACVLFSLVGVASAKDAQPAAASTTVHPQIWPQVTPALPPDPALEQRIRDVMAHMTLRQKVGQLVMADITTIKPEDLATYPIGSVLAGGNSGAYGDEFASPAKWRKLVDAFHRAAMKNGSSAHPAIPVLFGIDAVHGNNNLVGATLFPQNSALGATRDPALVKAIGAATAAETRAVDIDWTFAPTLAVPQNDRWGRTYEGFSQNPSVVAELGAAEVRGLQGDPGSKDFLGAHHVIATAKHFLGDGGTHDGKDQGDTEVSEQVLRDVHGAGYVSTIGAGVQTVMASFSSWNGEKMHGNYGLLTEVLKKRMGFDGLVVGDWNAHGQLEGCTNASCPKAINAGVDVLMTPEDWRALFANTLKQVQDGQISTARLDDAVARVLRVKLRAGAFDRQAADAGKTPLSVIGSPAHRALARRAVRESLVLLKNKGGILPLNPHQRVLVAGDGANDVSKQSGGWTITWQGTGVTPADFPNAQSIWSGLKQQITAAGGHAELAIEGAYKTKPDVAIVVFGENPYAEFQGDRKNFAFDDNRGRDLDLIKKLRGEGIPVVAVFLAGRPLWVNREINASNAFVMAWLPGSEGGGVADVLLRKPDGAVQYDFHGKLSFAWPRTAVQVAQTADDPQYPFGFGLTYEDRDNAGPLPEKSGLVGQQYPTGLYLDHGKAIGKFRLMLTTQAGVPQAVTSVPSQSGDGAVRVTGVDFKAQEDARRVVWKKPGGTLALTTQTPVDLERQTSGDVMLVMTLRADAVPAAGTITLGVTQADGATVRVPFRAALAKLPPKHWMTVALPLKCFREAGAHMGSVAAPFVLTSDAPLDLTLSKIELNSHADNVLACPAAH</sequence>
<dbReference type="PRINTS" id="PR00133">
    <property type="entry name" value="GLHYDRLASE3"/>
</dbReference>
<evidence type="ECO:0000313" key="7">
    <source>
        <dbReference type="EMBL" id="MBB6184748.1"/>
    </source>
</evidence>
<evidence type="ECO:0000256" key="2">
    <source>
        <dbReference type="SAM" id="SignalP"/>
    </source>
</evidence>
<dbReference type="EMBL" id="JACHET010000001">
    <property type="protein sequence ID" value="MBB6184748.1"/>
    <property type="molecule type" value="Genomic_DNA"/>
</dbReference>
<keyword evidence="8" id="KW-1185">Reference proteome</keyword>
<feature type="chain" id="PRO_5036291125" evidence="2">
    <location>
        <begin position="30"/>
        <end position="849"/>
    </location>
</feature>
<dbReference type="InterPro" id="IPR036881">
    <property type="entry name" value="Glyco_hydro_3_C_sf"/>
</dbReference>
<dbReference type="InterPro" id="IPR002772">
    <property type="entry name" value="Glyco_hydro_3_C"/>
</dbReference>
<dbReference type="Gene3D" id="2.60.120.430">
    <property type="entry name" value="Galactose-binding lectin"/>
    <property type="match status" value="1"/>
</dbReference>
<dbReference type="InterPro" id="IPR017853">
    <property type="entry name" value="GH"/>
</dbReference>
<dbReference type="SUPFAM" id="SSF51445">
    <property type="entry name" value="(Trans)glycosidases"/>
    <property type="match status" value="1"/>
</dbReference>
<feature type="signal peptide" evidence="2">
    <location>
        <begin position="1"/>
        <end position="29"/>
    </location>
</feature>
<dbReference type="InterPro" id="IPR036962">
    <property type="entry name" value="Glyco_hydro_3_N_sf"/>
</dbReference>
<name>A0A099CZT1_9GAMM</name>
<dbReference type="Proteomes" id="UP000029708">
    <property type="component" value="Unassembled WGS sequence"/>
</dbReference>
<reference evidence="6 8" key="1">
    <citation type="submission" date="2014-09" db="EMBL/GenBank/DDBJ databases">
        <title>Xanthomonadaceae 3.5X direct submission.</title>
        <authorList>
            <person name="Fang T."/>
            <person name="Wang H."/>
        </authorList>
    </citation>
    <scope>NUCLEOTIDE SEQUENCE [LARGE SCALE GENOMIC DNA]</scope>
    <source>
        <strain evidence="6 8">3.5X</strain>
    </source>
</reference>
<keyword evidence="7" id="KW-0326">Glycosidase</keyword>
<dbReference type="Pfam" id="PF00933">
    <property type="entry name" value="Glyco_hydro_3"/>
    <property type="match status" value="1"/>
</dbReference>
<evidence type="ECO:0000313" key="8">
    <source>
        <dbReference type="Proteomes" id="UP000029708"/>
    </source>
</evidence>
<keyword evidence="2" id="KW-0732">Signal</keyword>
<reference evidence="7 9" key="2">
    <citation type="submission" date="2020-08" db="EMBL/GenBank/DDBJ databases">
        <title>Genomic Encyclopedia of Type Strains, Phase IV (KMG-IV): sequencing the most valuable type-strain genomes for metagenomic binning, comparative biology and taxonomic classification.</title>
        <authorList>
            <person name="Goeker M."/>
        </authorList>
    </citation>
    <scope>NUCLEOTIDE SEQUENCE [LARGE SCALE GENOMIC DNA]</scope>
    <source>
        <strain evidence="7 9">DSM 107085</strain>
    </source>
</reference>
<evidence type="ECO:0000256" key="1">
    <source>
        <dbReference type="ARBA" id="ARBA00022801"/>
    </source>
</evidence>
<dbReference type="SUPFAM" id="SSF52279">
    <property type="entry name" value="Beta-D-glucan exohydrolase, C-terminal domain"/>
    <property type="match status" value="1"/>
</dbReference>
<dbReference type="EMBL" id="JROI01000002">
    <property type="protein sequence ID" value="KGI79211.1"/>
    <property type="molecule type" value="Genomic_DNA"/>
</dbReference>
<dbReference type="Pfam" id="PF18559">
    <property type="entry name" value="Exop_C"/>
    <property type="match status" value="1"/>
</dbReference>
<organism evidence="6 8">
    <name type="scientific">Oleiagrimonas soli</name>
    <dbReference type="NCBI Taxonomy" id="1543381"/>
    <lineage>
        <taxon>Bacteria</taxon>
        <taxon>Pseudomonadati</taxon>
        <taxon>Pseudomonadota</taxon>
        <taxon>Gammaproteobacteria</taxon>
        <taxon>Lysobacterales</taxon>
        <taxon>Rhodanobacteraceae</taxon>
        <taxon>Oleiagrimonas</taxon>
    </lineage>
</organism>
<dbReference type="STRING" id="1543381.LF63_0100730"/>
<evidence type="ECO:0000259" key="5">
    <source>
        <dbReference type="Pfam" id="PF18559"/>
    </source>
</evidence>
<proteinExistence type="predicted"/>
<dbReference type="AlphaFoldDB" id="A0A099CZT1"/>
<evidence type="ECO:0000313" key="9">
    <source>
        <dbReference type="Proteomes" id="UP000560000"/>
    </source>
</evidence>
<dbReference type="Proteomes" id="UP000560000">
    <property type="component" value="Unassembled WGS sequence"/>
</dbReference>
<dbReference type="GO" id="GO:0009251">
    <property type="term" value="P:glucan catabolic process"/>
    <property type="evidence" value="ECO:0007669"/>
    <property type="project" value="TreeGrafter"/>
</dbReference>
<dbReference type="HOGENOM" id="CLU_004542_9_1_6"/>
<feature type="domain" description="Glycoside hydrolase family 3 C-terminal" evidence="4">
    <location>
        <begin position="435"/>
        <end position="645"/>
    </location>
</feature>
<dbReference type="InterPro" id="IPR051915">
    <property type="entry name" value="Cellulose_Degrad_GH3"/>
</dbReference>
<evidence type="ECO:0000259" key="3">
    <source>
        <dbReference type="Pfam" id="PF00933"/>
    </source>
</evidence>
<feature type="domain" description="ExoP galactose-binding-like" evidence="5">
    <location>
        <begin position="682"/>
        <end position="835"/>
    </location>
</feature>
<gene>
    <name evidence="7" type="ORF">HNQ86_002093</name>
    <name evidence="6" type="ORF">LF63_0100730</name>
</gene>
<keyword evidence="1 6" id="KW-0378">Hydrolase</keyword>
<dbReference type="Gene3D" id="3.40.50.1700">
    <property type="entry name" value="Glycoside hydrolase family 3 C-terminal domain"/>
    <property type="match status" value="1"/>
</dbReference>
<evidence type="ECO:0000259" key="4">
    <source>
        <dbReference type="Pfam" id="PF01915"/>
    </source>
</evidence>
<feature type="domain" description="Glycoside hydrolase family 3 N-terminal" evidence="3">
    <location>
        <begin position="71"/>
        <end position="396"/>
    </location>
</feature>
<comment type="caution">
    <text evidence="6">The sequence shown here is derived from an EMBL/GenBank/DDBJ whole genome shotgun (WGS) entry which is preliminary data.</text>
</comment>